<comment type="similarity">
    <text evidence="2">Belongs to the bacterial solute-binding protein 2 family.</text>
</comment>
<dbReference type="SUPFAM" id="SSF53822">
    <property type="entry name" value="Periplasmic binding protein-like I"/>
    <property type="match status" value="1"/>
</dbReference>
<feature type="signal peptide" evidence="4">
    <location>
        <begin position="1"/>
        <end position="24"/>
    </location>
</feature>
<keyword evidence="7" id="KW-1185">Reference proteome</keyword>
<organism evidence="6 7">
    <name type="scientific">Pseudomonas benzopyrenica</name>
    <dbReference type="NCBI Taxonomy" id="2993566"/>
    <lineage>
        <taxon>Bacteria</taxon>
        <taxon>Pseudomonadati</taxon>
        <taxon>Pseudomonadota</taxon>
        <taxon>Gammaproteobacteria</taxon>
        <taxon>Pseudomonadales</taxon>
        <taxon>Pseudomonadaceae</taxon>
        <taxon>Pseudomonas</taxon>
    </lineage>
</organism>
<dbReference type="InterPro" id="IPR028082">
    <property type="entry name" value="Peripla_BP_I"/>
</dbReference>
<evidence type="ECO:0000256" key="1">
    <source>
        <dbReference type="ARBA" id="ARBA00004196"/>
    </source>
</evidence>
<evidence type="ECO:0000313" key="6">
    <source>
        <dbReference type="EMBL" id="WWM65006.1"/>
    </source>
</evidence>
<name>A0ABZ2FJK5_9PSED</name>
<accession>A0ABZ2FJK5</accession>
<sequence length="306" mass="32965">MFKPTLRLLAGFMLAATCVNVAQASAPLIGVLTSKRDNFRTALINNVEERARTLDADLFLENASSDSALQLRQYRNLIAARVDAVIVNLIDDSNTQEMLSLAMSSKVPLVFINYRPNVSPLPAYAGFVGSDEVEAATMQMEELARRAGYKGKVAILMGESHHPATKLRTESVEKVVAKYPDMQVVVKASANWQRSEATDLVMQWVNKGVAFDIVAANNDEMAIGAIRGLEKAGKPLAQYLVGGIDGTPDGLQEMRAGKLAVSVLQDAKGQGEGAVDMALRLANGPTSNTLTQVPFQLITPDNLASF</sequence>
<evidence type="ECO:0000259" key="5">
    <source>
        <dbReference type="Pfam" id="PF13407"/>
    </source>
</evidence>
<dbReference type="PANTHER" id="PTHR46847:SF1">
    <property type="entry name" value="D-ALLOSE-BINDING PERIPLASMIC PROTEIN-RELATED"/>
    <property type="match status" value="1"/>
</dbReference>
<dbReference type="Gene3D" id="3.40.50.2300">
    <property type="match status" value="2"/>
</dbReference>
<feature type="chain" id="PRO_5046449463" evidence="4">
    <location>
        <begin position="25"/>
        <end position="306"/>
    </location>
</feature>
<dbReference type="Proteomes" id="UP001372714">
    <property type="component" value="Chromosome"/>
</dbReference>
<dbReference type="InterPro" id="IPR025997">
    <property type="entry name" value="SBP_2_dom"/>
</dbReference>
<gene>
    <name evidence="6" type="ORF">V6W80_14850</name>
</gene>
<evidence type="ECO:0000256" key="4">
    <source>
        <dbReference type="SAM" id="SignalP"/>
    </source>
</evidence>
<dbReference type="PANTHER" id="PTHR46847">
    <property type="entry name" value="D-ALLOSE-BINDING PERIPLASMIC PROTEIN-RELATED"/>
    <property type="match status" value="1"/>
</dbReference>
<evidence type="ECO:0000256" key="2">
    <source>
        <dbReference type="ARBA" id="ARBA00007639"/>
    </source>
</evidence>
<proteinExistence type="inferred from homology"/>
<dbReference type="EMBL" id="CP145723">
    <property type="protein sequence ID" value="WWM65006.1"/>
    <property type="molecule type" value="Genomic_DNA"/>
</dbReference>
<evidence type="ECO:0000256" key="3">
    <source>
        <dbReference type="ARBA" id="ARBA00022729"/>
    </source>
</evidence>
<feature type="domain" description="Periplasmic binding protein" evidence="5">
    <location>
        <begin position="30"/>
        <end position="284"/>
    </location>
</feature>
<dbReference type="RefSeq" id="WP_093252682.1">
    <property type="nucleotide sequence ID" value="NZ_CP145723.1"/>
</dbReference>
<comment type="subcellular location">
    <subcellularLocation>
        <location evidence="1">Cell envelope</location>
    </subcellularLocation>
</comment>
<evidence type="ECO:0000313" key="7">
    <source>
        <dbReference type="Proteomes" id="UP001372714"/>
    </source>
</evidence>
<dbReference type="Pfam" id="PF13407">
    <property type="entry name" value="Peripla_BP_4"/>
    <property type="match status" value="1"/>
</dbReference>
<keyword evidence="3 4" id="KW-0732">Signal</keyword>
<reference evidence="6 7" key="1">
    <citation type="submission" date="2024-02" db="EMBL/GenBank/DDBJ databases">
        <title>The whole genome sequence of Pseudomonas benzopyrenica MLY92.</title>
        <authorList>
            <person name="Liu Y."/>
        </authorList>
    </citation>
    <scope>NUCLEOTIDE SEQUENCE [LARGE SCALE GENOMIC DNA]</scope>
    <source>
        <strain evidence="6 7">MLY92</strain>
    </source>
</reference>
<protein>
    <submittedName>
        <fullName evidence="6">Substrate-binding domain-containing protein</fullName>
    </submittedName>
</protein>